<evidence type="ECO:0000256" key="3">
    <source>
        <dbReference type="ARBA" id="ARBA00022737"/>
    </source>
</evidence>
<accession>A0A6I9YZC7</accession>
<dbReference type="CDD" id="cd00303">
    <property type="entry name" value="retropepsin_like"/>
    <property type="match status" value="1"/>
</dbReference>
<dbReference type="SMART" id="SM00082">
    <property type="entry name" value="LRRCT"/>
    <property type="match status" value="1"/>
</dbReference>
<dbReference type="CTD" id="60506"/>
<evidence type="ECO:0000313" key="5">
    <source>
        <dbReference type="Proteomes" id="UP000504617"/>
    </source>
</evidence>
<feature type="domain" description="LRRCT" evidence="4">
    <location>
        <begin position="475"/>
        <end position="521"/>
    </location>
</feature>
<proteinExistence type="predicted"/>
<dbReference type="RefSeq" id="XP_013929399.1">
    <property type="nucleotide sequence ID" value="XM_014073924.1"/>
</dbReference>
<dbReference type="Proteomes" id="UP000504617">
    <property type="component" value="Unplaced"/>
</dbReference>
<evidence type="ECO:0000259" key="4">
    <source>
        <dbReference type="SMART" id="SM00082"/>
    </source>
</evidence>
<dbReference type="KEGG" id="tsr:106555147"/>
<keyword evidence="2" id="KW-0732">Signal</keyword>
<dbReference type="GO" id="GO:0005886">
    <property type="term" value="C:plasma membrane"/>
    <property type="evidence" value="ECO:0007669"/>
    <property type="project" value="TreeGrafter"/>
</dbReference>
<dbReference type="OrthoDB" id="2015831at2759"/>
<organism evidence="5 6">
    <name type="scientific">Thamnophis sirtalis</name>
    <dbReference type="NCBI Taxonomy" id="35019"/>
    <lineage>
        <taxon>Eukaryota</taxon>
        <taxon>Metazoa</taxon>
        <taxon>Chordata</taxon>
        <taxon>Craniata</taxon>
        <taxon>Vertebrata</taxon>
        <taxon>Euteleostomi</taxon>
        <taxon>Lepidosauria</taxon>
        <taxon>Squamata</taxon>
        <taxon>Bifurcata</taxon>
        <taxon>Unidentata</taxon>
        <taxon>Episquamata</taxon>
        <taxon>Toxicofera</taxon>
        <taxon>Serpentes</taxon>
        <taxon>Colubroidea</taxon>
        <taxon>Colubridae</taxon>
        <taxon>Natricinae</taxon>
        <taxon>Thamnophis</taxon>
    </lineage>
</organism>
<gene>
    <name evidence="6" type="primary">NYX</name>
</gene>
<reference evidence="6" key="1">
    <citation type="submission" date="2025-08" db="UniProtKB">
        <authorList>
            <consortium name="RefSeq"/>
        </authorList>
    </citation>
    <scope>IDENTIFICATION</scope>
    <source>
        <tissue evidence="6">Skeletal muscle</tissue>
    </source>
</reference>
<dbReference type="AlphaFoldDB" id="A0A6I9YZC7"/>
<sequence>MDVFAAKYAVPQCPVDPPMLVETIDGQVLLSGPIKAAMQPLHLTISSHEEAIQFYITSGLHFPVVLGLAWLRTHDLQLYWPQNFISFLSLQCVDHTCQVCAGRLLNPSWMSLPSDIADFMNVFSEQEAGQLPPHRPYDCPIDLIPDAPLPVGIFFLCICPVHSVWACVRSCPASCICTEEKSCAILCDRAGLAQIPNEFPCEAYSINLDKNSIKFLAERAFGTLPSLKSLSISHNNISFITPGAFKGLASLTELKMAHNEYIRYLHTRTFISLQRLIRLDLADCNLFNIPDRIFIELPALQELFFFQNNFRRIPGAIRGMENLTHVYLEKNKIEAVAYNSLLGLIQMKYLNLQVNRINVIHNRAFQDCQKLEYLYLNDNLISDLPKNSFDGLRHLKMLNLGGNFLKIVSNTWFQDQSELEVLYLDRNWISYIEEGAFENLTSLVYLHLNSNNLTTLPFLVFQPVYLLGRLYLFRNPWECDCKIQWLKEWMKNYGLVRDIPCASPSSVVGLDLIDVIFEKTDEGLCLNPEELNTSSSTPLPMQELQSTTENKFHSLISKFLLQKGLSEEVINTTEGFSNTTLLDELINEASLGLREWHIKQIYFNIWVFFIAQALWTI</sequence>
<keyword evidence="3" id="KW-0677">Repeat</keyword>
<name>A0A6I9YZC7_9SAUR</name>
<dbReference type="Pfam" id="PF13855">
    <property type="entry name" value="LRR_8"/>
    <property type="match status" value="4"/>
</dbReference>
<dbReference type="SMART" id="SM00369">
    <property type="entry name" value="LRR_TYP"/>
    <property type="match status" value="10"/>
</dbReference>
<evidence type="ECO:0000256" key="2">
    <source>
        <dbReference type="ARBA" id="ARBA00022729"/>
    </source>
</evidence>
<dbReference type="GeneID" id="106555147"/>
<protein>
    <submittedName>
        <fullName evidence="6">Nyctalopin</fullName>
    </submittedName>
</protein>
<dbReference type="InterPro" id="IPR000483">
    <property type="entry name" value="Cys-rich_flank_reg_C"/>
</dbReference>
<dbReference type="PANTHER" id="PTHR24369:SF210">
    <property type="entry name" value="CHAOPTIN-RELATED"/>
    <property type="match status" value="1"/>
</dbReference>
<keyword evidence="1" id="KW-0433">Leucine-rich repeat</keyword>
<dbReference type="InterPro" id="IPR050541">
    <property type="entry name" value="LRR_TM_domain-containing"/>
</dbReference>
<dbReference type="PANTHER" id="PTHR24369">
    <property type="entry name" value="ANTIGEN BSP, PUTATIVE-RELATED"/>
    <property type="match status" value="1"/>
</dbReference>
<dbReference type="SUPFAM" id="SSF52058">
    <property type="entry name" value="L domain-like"/>
    <property type="match status" value="1"/>
</dbReference>
<dbReference type="PROSITE" id="PS51450">
    <property type="entry name" value="LRR"/>
    <property type="match status" value="3"/>
</dbReference>
<evidence type="ECO:0000313" key="6">
    <source>
        <dbReference type="RefSeq" id="XP_013929399.1"/>
    </source>
</evidence>
<keyword evidence="5" id="KW-1185">Reference proteome</keyword>
<dbReference type="InterPro" id="IPR032675">
    <property type="entry name" value="LRR_dom_sf"/>
</dbReference>
<dbReference type="InterPro" id="IPR003591">
    <property type="entry name" value="Leu-rich_rpt_typical-subtyp"/>
</dbReference>
<dbReference type="InterPro" id="IPR001611">
    <property type="entry name" value="Leu-rich_rpt"/>
</dbReference>
<dbReference type="FunFam" id="3.80.10.10:FF:000172">
    <property type="entry name" value="Nyctalopin"/>
    <property type="match status" value="1"/>
</dbReference>
<dbReference type="Gene3D" id="3.80.10.10">
    <property type="entry name" value="Ribonuclease Inhibitor"/>
    <property type="match status" value="2"/>
</dbReference>
<evidence type="ECO:0000256" key="1">
    <source>
        <dbReference type="ARBA" id="ARBA00022614"/>
    </source>
</evidence>